<evidence type="ECO:0000256" key="1">
    <source>
        <dbReference type="SAM" id="Phobius"/>
    </source>
</evidence>
<evidence type="ECO:0000259" key="2">
    <source>
        <dbReference type="Pfam" id="PF00892"/>
    </source>
</evidence>
<feature type="transmembrane region" description="Helical" evidence="1">
    <location>
        <begin position="6"/>
        <end position="27"/>
    </location>
</feature>
<gene>
    <name evidence="3" type="ORF">A3H03_03180</name>
</gene>
<feature type="transmembrane region" description="Helical" evidence="1">
    <location>
        <begin position="61"/>
        <end position="79"/>
    </location>
</feature>
<dbReference type="SUPFAM" id="SSF103481">
    <property type="entry name" value="Multidrug resistance efflux transporter EmrE"/>
    <property type="match status" value="2"/>
</dbReference>
<feature type="transmembrane region" description="Helical" evidence="1">
    <location>
        <begin position="151"/>
        <end position="173"/>
    </location>
</feature>
<dbReference type="Proteomes" id="UP000177320">
    <property type="component" value="Unassembled WGS sequence"/>
</dbReference>
<name>A0A1F6G0E8_9BACT</name>
<feature type="domain" description="EamA" evidence="2">
    <location>
        <begin position="98"/>
        <end position="223"/>
    </location>
</feature>
<dbReference type="Gene3D" id="1.10.3730.20">
    <property type="match status" value="2"/>
</dbReference>
<dbReference type="InterPro" id="IPR000620">
    <property type="entry name" value="EamA_dom"/>
</dbReference>
<dbReference type="GO" id="GO:0016020">
    <property type="term" value="C:membrane"/>
    <property type="evidence" value="ECO:0007669"/>
    <property type="project" value="InterPro"/>
</dbReference>
<sequence length="226" mass="25075">GTPAMMWTALLWGITFTCIVLLQMYALSHVDTNVLFPITTTASLIITVLVGIFFFNEHISTLQTLGVILAVGTIFSFLYKGGKMQYSRLLIGVGSGIIFISAFNKVLQKIVSGKFDIHVFQIYQYLFAAIFALLIYLVLHRRDWKTHIFSGGLGIGSLIGVFSFFGGYSLYIALTKGPFPLITSIHSLYILITALTAYFLFKEQLTAKKIFLLLLAIVAVVLIRIG</sequence>
<protein>
    <recommendedName>
        <fullName evidence="2">EamA domain-containing protein</fullName>
    </recommendedName>
</protein>
<feature type="transmembrane region" description="Helical" evidence="1">
    <location>
        <begin position="34"/>
        <end position="55"/>
    </location>
</feature>
<evidence type="ECO:0000313" key="3">
    <source>
        <dbReference type="EMBL" id="OGG91560.1"/>
    </source>
</evidence>
<keyword evidence="1" id="KW-0812">Transmembrane</keyword>
<comment type="caution">
    <text evidence="3">The sequence shown here is derived from an EMBL/GenBank/DDBJ whole genome shotgun (WGS) entry which is preliminary data.</text>
</comment>
<feature type="transmembrane region" description="Helical" evidence="1">
    <location>
        <begin position="179"/>
        <end position="201"/>
    </location>
</feature>
<dbReference type="EMBL" id="MFNA01000041">
    <property type="protein sequence ID" value="OGG91560.1"/>
    <property type="molecule type" value="Genomic_DNA"/>
</dbReference>
<evidence type="ECO:0000313" key="4">
    <source>
        <dbReference type="Proteomes" id="UP000177320"/>
    </source>
</evidence>
<dbReference type="Pfam" id="PF00892">
    <property type="entry name" value="EamA"/>
    <property type="match status" value="1"/>
</dbReference>
<reference evidence="3 4" key="1">
    <citation type="journal article" date="2016" name="Nat. Commun.">
        <title>Thousands of microbial genomes shed light on interconnected biogeochemical processes in an aquifer system.</title>
        <authorList>
            <person name="Anantharaman K."/>
            <person name="Brown C.T."/>
            <person name="Hug L.A."/>
            <person name="Sharon I."/>
            <person name="Castelle C.J."/>
            <person name="Probst A.J."/>
            <person name="Thomas B.C."/>
            <person name="Singh A."/>
            <person name="Wilkins M.J."/>
            <person name="Karaoz U."/>
            <person name="Brodie E.L."/>
            <person name="Williams K.H."/>
            <person name="Hubbard S.S."/>
            <person name="Banfield J.F."/>
        </authorList>
    </citation>
    <scope>NUCLEOTIDE SEQUENCE [LARGE SCALE GENOMIC DNA]</scope>
</reference>
<feature type="non-terminal residue" evidence="3">
    <location>
        <position position="1"/>
    </location>
</feature>
<keyword evidence="1" id="KW-0472">Membrane</keyword>
<dbReference type="InterPro" id="IPR037185">
    <property type="entry name" value="EmrE-like"/>
</dbReference>
<feature type="transmembrane region" description="Helical" evidence="1">
    <location>
        <begin position="122"/>
        <end position="139"/>
    </location>
</feature>
<feature type="transmembrane region" description="Helical" evidence="1">
    <location>
        <begin position="86"/>
        <end position="102"/>
    </location>
</feature>
<accession>A0A1F6G0E8</accession>
<proteinExistence type="predicted"/>
<keyword evidence="1" id="KW-1133">Transmembrane helix</keyword>
<dbReference type="AlphaFoldDB" id="A0A1F6G0E8"/>
<organism evidence="3 4">
    <name type="scientific">Candidatus Kuenenbacteria bacterium RIFCSPLOWO2_12_FULL_42_13</name>
    <dbReference type="NCBI Taxonomy" id="1798565"/>
    <lineage>
        <taxon>Bacteria</taxon>
        <taxon>Candidatus Kueneniibacteriota</taxon>
    </lineage>
</organism>
<feature type="transmembrane region" description="Helical" evidence="1">
    <location>
        <begin position="210"/>
        <end position="225"/>
    </location>
</feature>